<accession>A0ABT0R199</accession>
<comment type="caution">
    <text evidence="1">The sequence shown here is derived from an EMBL/GenBank/DDBJ whole genome shotgun (WGS) entry which is preliminary data.</text>
</comment>
<dbReference type="Pfam" id="PF00702">
    <property type="entry name" value="Hydrolase"/>
    <property type="match status" value="1"/>
</dbReference>
<organism evidence="1 2">
    <name type="scientific">Brachybacterium equifaecis</name>
    <dbReference type="NCBI Taxonomy" id="2910770"/>
    <lineage>
        <taxon>Bacteria</taxon>
        <taxon>Bacillati</taxon>
        <taxon>Actinomycetota</taxon>
        <taxon>Actinomycetes</taxon>
        <taxon>Micrococcales</taxon>
        <taxon>Dermabacteraceae</taxon>
        <taxon>Brachybacterium</taxon>
    </lineage>
</organism>
<dbReference type="Gene3D" id="3.40.50.1000">
    <property type="entry name" value="HAD superfamily/HAD-like"/>
    <property type="match status" value="1"/>
</dbReference>
<sequence length="220" mass="24106">MRSSLRAFRDLALSPAIDVVVSDLDGVLRRFDPQLWRDLDAHLGAERGTAYRAVLGSPFLQEVVRGRASHAQWRERAVADLIARGSDPDSARAAVAHWSGTPAQVDPEVEDILEDARYEDKRVFVFTNGTDRVREELDALGLLAPLGPDGRFLLNSAELGAAKPDREAFSRAHTRIEEILGAAVQRSAVAFLDDSPRHVQGAIAFSWQAILLEDGEDGEA</sequence>
<evidence type="ECO:0000313" key="2">
    <source>
        <dbReference type="Proteomes" id="UP001203761"/>
    </source>
</evidence>
<proteinExistence type="predicted"/>
<dbReference type="SUPFAM" id="SSF56784">
    <property type="entry name" value="HAD-like"/>
    <property type="match status" value="1"/>
</dbReference>
<dbReference type="InterPro" id="IPR023214">
    <property type="entry name" value="HAD_sf"/>
</dbReference>
<dbReference type="Proteomes" id="UP001203761">
    <property type="component" value="Unassembled WGS sequence"/>
</dbReference>
<reference evidence="1" key="1">
    <citation type="submission" date="2022-02" db="EMBL/GenBank/DDBJ databases">
        <authorList>
            <person name="Lee M."/>
            <person name="Kim S.-J."/>
            <person name="Jung M.-Y."/>
        </authorList>
    </citation>
    <scope>NUCLEOTIDE SEQUENCE</scope>
    <source>
        <strain evidence="1">JHP9</strain>
    </source>
</reference>
<dbReference type="RefSeq" id="WP_249737631.1">
    <property type="nucleotide sequence ID" value="NZ_JAKNCJ010000004.1"/>
</dbReference>
<name>A0ABT0R199_9MICO</name>
<gene>
    <name evidence="1" type="ORF">Bequi_09130</name>
</gene>
<dbReference type="InterPro" id="IPR036412">
    <property type="entry name" value="HAD-like_sf"/>
</dbReference>
<evidence type="ECO:0000313" key="1">
    <source>
        <dbReference type="EMBL" id="MCL6423545.1"/>
    </source>
</evidence>
<dbReference type="EMBL" id="JAKNCJ010000004">
    <property type="protein sequence ID" value="MCL6423545.1"/>
    <property type="molecule type" value="Genomic_DNA"/>
</dbReference>
<keyword evidence="2" id="KW-1185">Reference proteome</keyword>
<protein>
    <submittedName>
        <fullName evidence="1">Haloacid dehalogenase</fullName>
    </submittedName>
</protein>